<dbReference type="InterPro" id="IPR029033">
    <property type="entry name" value="His_PPase_superfam"/>
</dbReference>
<dbReference type="Pfam" id="PF00300">
    <property type="entry name" value="His_Phos_1"/>
    <property type="match status" value="1"/>
</dbReference>
<dbReference type="InterPro" id="IPR013078">
    <property type="entry name" value="His_Pase_superF_clade-1"/>
</dbReference>
<reference evidence="1" key="1">
    <citation type="submission" date="2022-04" db="EMBL/GenBank/DDBJ databases">
        <title>Tomato heritable bacteria conferring resistance against bacterial wilt.</title>
        <authorList>
            <person name="Yin J."/>
        </authorList>
    </citation>
    <scope>NUCLEOTIDE SEQUENCE</scope>
    <source>
        <strain evidence="1">Cra20</strain>
    </source>
</reference>
<dbReference type="EMBL" id="JALMLT010000005">
    <property type="protein sequence ID" value="MDT8760707.1"/>
    <property type="molecule type" value="Genomic_DNA"/>
</dbReference>
<protein>
    <submittedName>
        <fullName evidence="1">Histidine phosphatase family protein</fullName>
    </submittedName>
</protein>
<dbReference type="SMART" id="SM00855">
    <property type="entry name" value="PGAM"/>
    <property type="match status" value="1"/>
</dbReference>
<sequence length="178" mass="19167">MKTLTLLRHAKSGWDDPVARDFDRPLNPKGQRAAAMVGRHMKSLGLVFDHVVASPAVRVVETLERVGQGYGSDLAPAWDQRIYLASAATLLDVVRDLPAGAGNVLLAGHNPGLEELVLLLVPDGGALRDEVEIKFPTATLAEMTFEAERWSDVQAGGAVLTRFVRPRDLDPSLGPDAP</sequence>
<dbReference type="PANTHER" id="PTHR47623">
    <property type="entry name" value="OS09G0287300 PROTEIN"/>
    <property type="match status" value="1"/>
</dbReference>
<comment type="caution">
    <text evidence="1">The sequence shown here is derived from an EMBL/GenBank/DDBJ whole genome shotgun (WGS) entry which is preliminary data.</text>
</comment>
<dbReference type="CDD" id="cd07040">
    <property type="entry name" value="HP"/>
    <property type="match status" value="1"/>
</dbReference>
<proteinExistence type="predicted"/>
<accession>A0ABU3N863</accession>
<name>A0ABU3N863_9SPHN</name>
<dbReference type="PANTHER" id="PTHR47623:SF1">
    <property type="entry name" value="OS09G0287300 PROTEIN"/>
    <property type="match status" value="1"/>
</dbReference>
<dbReference type="SUPFAM" id="SSF53254">
    <property type="entry name" value="Phosphoglycerate mutase-like"/>
    <property type="match status" value="1"/>
</dbReference>
<gene>
    <name evidence="1" type="ORF">MZO42_18550</name>
</gene>
<dbReference type="Gene3D" id="3.40.50.1240">
    <property type="entry name" value="Phosphoglycerate mutase-like"/>
    <property type="match status" value="1"/>
</dbReference>
<organism evidence="1">
    <name type="scientific">Sphingomonas psychrotolerans</name>
    <dbReference type="NCBI Taxonomy" id="1327635"/>
    <lineage>
        <taxon>Bacteria</taxon>
        <taxon>Pseudomonadati</taxon>
        <taxon>Pseudomonadota</taxon>
        <taxon>Alphaproteobacteria</taxon>
        <taxon>Sphingomonadales</taxon>
        <taxon>Sphingomonadaceae</taxon>
        <taxon>Sphingomonas</taxon>
    </lineage>
</organism>
<evidence type="ECO:0000313" key="1">
    <source>
        <dbReference type="EMBL" id="MDT8760707.1"/>
    </source>
</evidence>